<dbReference type="AlphaFoldDB" id="A0A4U0SPT6"/>
<dbReference type="OrthoDB" id="5089113at2"/>
<dbReference type="EMBL" id="SUMC01000006">
    <property type="protein sequence ID" value="TKA11916.1"/>
    <property type="molecule type" value="Genomic_DNA"/>
</dbReference>
<proteinExistence type="predicted"/>
<sequence length="176" mass="19238">MIVFTHDTRLQQAISHLSIPATILEVSRQTDSVVHVAQVSDPVDRALDEARAVALDGNLPQEVADRVLPAMCRVALEAAFLEPARRRLRATGLSYLSVEQKIGKARPLTELAALALSDTPMERAQVLEAVARDHGPWARTLIQQCNAGTHQALPTVADRRDLVKSTERLAKAVQGR</sequence>
<gene>
    <name evidence="1" type="ORF">FCI23_08825</name>
</gene>
<dbReference type="RefSeq" id="WP_136722912.1">
    <property type="nucleotide sequence ID" value="NZ_SUMC01000006.1"/>
</dbReference>
<protein>
    <submittedName>
        <fullName evidence="1">Uncharacterized protein</fullName>
    </submittedName>
</protein>
<dbReference type="Proteomes" id="UP000305778">
    <property type="component" value="Unassembled WGS sequence"/>
</dbReference>
<evidence type="ECO:0000313" key="1">
    <source>
        <dbReference type="EMBL" id="TKA11916.1"/>
    </source>
</evidence>
<keyword evidence="2" id="KW-1185">Reference proteome</keyword>
<organism evidence="1 2">
    <name type="scientific">Actinacidiphila oryziradicis</name>
    <dbReference type="NCBI Taxonomy" id="2571141"/>
    <lineage>
        <taxon>Bacteria</taxon>
        <taxon>Bacillati</taxon>
        <taxon>Actinomycetota</taxon>
        <taxon>Actinomycetes</taxon>
        <taxon>Kitasatosporales</taxon>
        <taxon>Streptomycetaceae</taxon>
        <taxon>Actinacidiphila</taxon>
    </lineage>
</organism>
<evidence type="ECO:0000313" key="2">
    <source>
        <dbReference type="Proteomes" id="UP000305778"/>
    </source>
</evidence>
<comment type="caution">
    <text evidence="1">The sequence shown here is derived from an EMBL/GenBank/DDBJ whole genome shotgun (WGS) entry which is preliminary data.</text>
</comment>
<accession>A0A4U0SPT6</accession>
<reference evidence="1 2" key="1">
    <citation type="submission" date="2019-04" db="EMBL/GenBank/DDBJ databases">
        <title>Streptomyces oryziradicis sp. nov., a novel actinomycete isolated from rhizosphere soil of rice (Oryza sativa L.).</title>
        <authorList>
            <person name="Li C."/>
        </authorList>
    </citation>
    <scope>NUCLEOTIDE SEQUENCE [LARGE SCALE GENOMIC DNA]</scope>
    <source>
        <strain evidence="1 2">NEAU-C40</strain>
    </source>
</reference>
<name>A0A4U0SPT6_9ACTN</name>